<evidence type="ECO:0000313" key="1">
    <source>
        <dbReference type="EMBL" id="MBE4908379.1"/>
    </source>
</evidence>
<dbReference type="InterPro" id="IPR027417">
    <property type="entry name" value="P-loop_NTPase"/>
</dbReference>
<comment type="caution">
    <text evidence="1">The sequence shown here is derived from an EMBL/GenBank/DDBJ whole genome shotgun (WGS) entry which is preliminary data.</text>
</comment>
<keyword evidence="2" id="KW-1185">Reference proteome</keyword>
<evidence type="ECO:0000313" key="2">
    <source>
        <dbReference type="Proteomes" id="UP001516662"/>
    </source>
</evidence>
<gene>
    <name evidence="1" type="ORF">IMZ08_09950</name>
</gene>
<reference evidence="1 2" key="1">
    <citation type="submission" date="2020-10" db="EMBL/GenBank/DDBJ databases">
        <title>Bacillus sp. HD4P25, an endophyte from a halophyte.</title>
        <authorList>
            <person name="Sun J.-Q."/>
        </authorList>
    </citation>
    <scope>NUCLEOTIDE SEQUENCE [LARGE SCALE GENOMIC DNA]</scope>
    <source>
        <strain evidence="1 2">YIM 93174</strain>
    </source>
</reference>
<proteinExistence type="predicted"/>
<dbReference type="NCBIfam" id="NF005250">
    <property type="entry name" value="PRK06761.1"/>
    <property type="match status" value="1"/>
</dbReference>
<organism evidence="1 2">
    <name type="scientific">Litchfieldia luteola</name>
    <dbReference type="NCBI Taxonomy" id="682179"/>
    <lineage>
        <taxon>Bacteria</taxon>
        <taxon>Bacillati</taxon>
        <taxon>Bacillota</taxon>
        <taxon>Bacilli</taxon>
        <taxon>Bacillales</taxon>
        <taxon>Bacillaceae</taxon>
        <taxon>Litchfieldia</taxon>
    </lineage>
</organism>
<dbReference type="EMBL" id="JADCLJ010000019">
    <property type="protein sequence ID" value="MBE4908379.1"/>
    <property type="molecule type" value="Genomic_DNA"/>
</dbReference>
<dbReference type="Proteomes" id="UP001516662">
    <property type="component" value="Unassembled WGS sequence"/>
</dbReference>
<accession>A0ABR9QIT6</accession>
<sequence length="280" mass="32281">MKTKLILIEGLPGFGKSTTARLVHNILAEMNVEAELFLEGNLDHPADFEGVAYYSKQDFEELLSTHTNFKDLLLSHVIEKENGYFLPYHKVNNVIGSSLPSDLTNNFFQKDIYELPLEQNIELITQNWIAFAENALRGNKVYIFECCFIQNPITVGMVKYGAEKEIITNYIKGLAQSVKALEPILFYVDQADLDYSFKKAIQERPKEWFEGFVNYYTQQGYGKENELEGLEGTLTVLKVRKALEMDVFSQLDMNKHIILNNYSQEEYRNKLKTILDSETI</sequence>
<dbReference type="RefSeq" id="WP_193535993.1">
    <property type="nucleotide sequence ID" value="NZ_JADCLJ010000019.1"/>
</dbReference>
<name>A0ABR9QIT6_9BACI</name>
<protein>
    <submittedName>
        <fullName evidence="1">Uncharacterized protein</fullName>
    </submittedName>
</protein>
<dbReference type="SUPFAM" id="SSF52540">
    <property type="entry name" value="P-loop containing nucleoside triphosphate hydrolases"/>
    <property type="match status" value="1"/>
</dbReference>